<dbReference type="PANTHER" id="PTHR40032:SF1">
    <property type="entry name" value="EXPORTED PROTEIN"/>
    <property type="match status" value="1"/>
</dbReference>
<evidence type="ECO:0000259" key="1">
    <source>
        <dbReference type="Pfam" id="PF12671"/>
    </source>
</evidence>
<name>A0A1I0CZU3_9FIRM</name>
<reference evidence="2 3" key="1">
    <citation type="submission" date="2016-10" db="EMBL/GenBank/DDBJ databases">
        <authorList>
            <person name="de Groot N.N."/>
        </authorList>
    </citation>
    <scope>NUCLEOTIDE SEQUENCE [LARGE SCALE GENOMIC DNA]</scope>
    <source>
        <strain evidence="2 3">DSM 1801</strain>
    </source>
</reference>
<dbReference type="Proteomes" id="UP000199800">
    <property type="component" value="Unassembled WGS sequence"/>
</dbReference>
<protein>
    <submittedName>
        <fullName evidence="2">Putative amidase domain-containing protein</fullName>
    </submittedName>
</protein>
<dbReference type="EMBL" id="FOHN01000012">
    <property type="protein sequence ID" value="SET25182.1"/>
    <property type="molecule type" value="Genomic_DNA"/>
</dbReference>
<dbReference type="RefSeq" id="WP_092477927.1">
    <property type="nucleotide sequence ID" value="NZ_FOHN01000012.1"/>
</dbReference>
<keyword evidence="3" id="KW-1185">Reference proteome</keyword>
<organism evidence="2 3">
    <name type="scientific">[Clostridium] polysaccharolyticum</name>
    <dbReference type="NCBI Taxonomy" id="29364"/>
    <lineage>
        <taxon>Bacteria</taxon>
        <taxon>Bacillati</taxon>
        <taxon>Bacillota</taxon>
        <taxon>Clostridia</taxon>
        <taxon>Lachnospirales</taxon>
        <taxon>Lachnospiraceae</taxon>
    </lineage>
</organism>
<dbReference type="Pfam" id="PF12671">
    <property type="entry name" value="Amidase_6"/>
    <property type="match status" value="1"/>
</dbReference>
<evidence type="ECO:0000313" key="2">
    <source>
        <dbReference type="EMBL" id="SET25182.1"/>
    </source>
</evidence>
<feature type="domain" description="Putative amidase" evidence="1">
    <location>
        <begin position="7"/>
        <end position="154"/>
    </location>
</feature>
<dbReference type="InterPro" id="IPR024301">
    <property type="entry name" value="Amidase_6"/>
</dbReference>
<accession>A0A1I0CZU3</accession>
<dbReference type="OrthoDB" id="9812429at2"/>
<proteinExistence type="predicted"/>
<dbReference type="STRING" id="29364.SAMN04487772_11236"/>
<sequence>MPNLLPYNRNAGVAYARKWALGRNPAYYSFDKLGGDCTNFISQCLYAGAKHMNYTPTFGWYYNSLNSRSPSWTGAIFLNRFLLTNKSSGPQGKITTQSDMEPGDIIQLQNETGRIYHSLYVLTANKEILVAAHDDNALYRPLSTYQYTNAIYIKITGVGN</sequence>
<dbReference type="PANTHER" id="PTHR40032">
    <property type="entry name" value="EXPORTED PROTEIN-RELATED"/>
    <property type="match status" value="1"/>
</dbReference>
<dbReference type="AlphaFoldDB" id="A0A1I0CZU3"/>
<evidence type="ECO:0000313" key="3">
    <source>
        <dbReference type="Proteomes" id="UP000199800"/>
    </source>
</evidence>
<gene>
    <name evidence="2" type="ORF">SAMN04487772_11236</name>
</gene>